<evidence type="ECO:0000256" key="1">
    <source>
        <dbReference type="SAM" id="MobiDB-lite"/>
    </source>
</evidence>
<dbReference type="OrthoDB" id="3478802at2"/>
<protein>
    <submittedName>
        <fullName evidence="2">Uncharacterized protein</fullName>
    </submittedName>
</protein>
<name>A0A4R5B4L9_9ACTN</name>
<dbReference type="RefSeq" id="WP_131897414.1">
    <property type="nucleotide sequence ID" value="NZ_SMKU01000147.1"/>
</dbReference>
<accession>A0A4R5B4L9</accession>
<sequence>MRVKVESTGGFTGREVVVALYDTAELPAGPAARIRDAVDDLAAAHARGDTGEVGADLPSYRITVDAGDDAVDAGTAGGREGAAAAGPRVYEVRGDPSADVESPLATLLTGPGSPT</sequence>
<reference evidence="2 3" key="1">
    <citation type="submission" date="2019-03" db="EMBL/GenBank/DDBJ databases">
        <title>Draft genome sequences of novel Actinobacteria.</title>
        <authorList>
            <person name="Sahin N."/>
            <person name="Ay H."/>
            <person name="Saygin H."/>
        </authorList>
    </citation>
    <scope>NUCLEOTIDE SEQUENCE [LARGE SCALE GENOMIC DNA]</scope>
    <source>
        <strain evidence="2 3">H3C3</strain>
    </source>
</reference>
<dbReference type="Pfam" id="PF20242">
    <property type="entry name" value="Emfourin"/>
    <property type="match status" value="1"/>
</dbReference>
<proteinExistence type="predicted"/>
<dbReference type="AlphaFoldDB" id="A0A4R5B4L9"/>
<keyword evidence="3" id="KW-1185">Reference proteome</keyword>
<feature type="region of interest" description="Disordered" evidence="1">
    <location>
        <begin position="71"/>
        <end position="115"/>
    </location>
</feature>
<dbReference type="EMBL" id="SMKU01000147">
    <property type="protein sequence ID" value="TDD80771.1"/>
    <property type="molecule type" value="Genomic_DNA"/>
</dbReference>
<dbReference type="Proteomes" id="UP000294513">
    <property type="component" value="Unassembled WGS sequence"/>
</dbReference>
<organism evidence="2 3">
    <name type="scientific">Actinomadura rubrisoli</name>
    <dbReference type="NCBI Taxonomy" id="2530368"/>
    <lineage>
        <taxon>Bacteria</taxon>
        <taxon>Bacillati</taxon>
        <taxon>Actinomycetota</taxon>
        <taxon>Actinomycetes</taxon>
        <taxon>Streptosporangiales</taxon>
        <taxon>Thermomonosporaceae</taxon>
        <taxon>Actinomadura</taxon>
    </lineage>
</organism>
<evidence type="ECO:0000313" key="2">
    <source>
        <dbReference type="EMBL" id="TDD80771.1"/>
    </source>
</evidence>
<gene>
    <name evidence="2" type="ORF">E1298_25235</name>
</gene>
<dbReference type="InterPro" id="IPR049457">
    <property type="entry name" value="Emfourin"/>
</dbReference>
<comment type="caution">
    <text evidence="2">The sequence shown here is derived from an EMBL/GenBank/DDBJ whole genome shotgun (WGS) entry which is preliminary data.</text>
</comment>
<evidence type="ECO:0000313" key="3">
    <source>
        <dbReference type="Proteomes" id="UP000294513"/>
    </source>
</evidence>